<dbReference type="InterPro" id="IPR029063">
    <property type="entry name" value="SAM-dependent_MTases_sf"/>
</dbReference>
<dbReference type="OrthoDB" id="184880at2759"/>
<evidence type="ECO:0000313" key="2">
    <source>
        <dbReference type="Proteomes" id="UP000481288"/>
    </source>
</evidence>
<dbReference type="EMBL" id="QGMG01000296">
    <property type="protein sequence ID" value="TVY54889.1"/>
    <property type="molecule type" value="Genomic_DNA"/>
</dbReference>
<reference evidence="1 2" key="1">
    <citation type="submission" date="2018-05" db="EMBL/GenBank/DDBJ databases">
        <title>Whole genome sequencing for identification of molecular markers to develop diagnostic detection tools for the regulated plant pathogen Lachnellula willkommii.</title>
        <authorList>
            <person name="Giroux E."/>
            <person name="Bilodeau G."/>
        </authorList>
    </citation>
    <scope>NUCLEOTIDE SEQUENCE [LARGE SCALE GENOMIC DNA]</scope>
    <source>
        <strain evidence="1 2">CBS 625.97</strain>
    </source>
</reference>
<dbReference type="Proteomes" id="UP000481288">
    <property type="component" value="Unassembled WGS sequence"/>
</dbReference>
<keyword evidence="2" id="KW-1185">Reference proteome</keyword>
<comment type="caution">
    <text evidence="1">The sequence shown here is derived from an EMBL/GenBank/DDBJ whole genome shotgun (WGS) entry which is preliminary data.</text>
</comment>
<name>A0A7D8YNC5_9HELO</name>
<evidence type="ECO:0008006" key="3">
    <source>
        <dbReference type="Google" id="ProtNLM"/>
    </source>
</evidence>
<dbReference type="SUPFAM" id="SSF53335">
    <property type="entry name" value="S-adenosyl-L-methionine-dependent methyltransferases"/>
    <property type="match status" value="1"/>
</dbReference>
<dbReference type="AlphaFoldDB" id="A0A7D8YNC5"/>
<organism evidence="1 2">
    <name type="scientific">Lachnellula cervina</name>
    <dbReference type="NCBI Taxonomy" id="1316786"/>
    <lineage>
        <taxon>Eukaryota</taxon>
        <taxon>Fungi</taxon>
        <taxon>Dikarya</taxon>
        <taxon>Ascomycota</taxon>
        <taxon>Pezizomycotina</taxon>
        <taxon>Leotiomycetes</taxon>
        <taxon>Helotiales</taxon>
        <taxon>Lachnaceae</taxon>
        <taxon>Lachnellula</taxon>
    </lineage>
</organism>
<protein>
    <recommendedName>
        <fullName evidence="3">Methyltransferase domain-containing protein</fullName>
    </recommendedName>
</protein>
<evidence type="ECO:0000313" key="1">
    <source>
        <dbReference type="EMBL" id="TVY54889.1"/>
    </source>
</evidence>
<proteinExistence type="predicted"/>
<accession>A0A7D8YNC5</accession>
<sequence length="179" mass="20026">MTTNTLVVPQVLNTYESIPKGIYALKRDFSASTRLTAQYYLWKDALKFNLHPSIPAGDKGVRIADVATGNCIWVLDVAREVSETALLDGFDIKPPKEFIEAFDVVHIRLITVAIKNNDPRPVLANLCKLLKLIEVLLYLKPGGYLQWDEADSVGWTIKSVHSSVATDAVQRLFQTLWLA</sequence>
<gene>
    <name evidence="1" type="ORF">LCER1_G004100</name>
</gene>